<dbReference type="PROSITE" id="PS00108">
    <property type="entry name" value="PROTEIN_KINASE_ST"/>
    <property type="match status" value="1"/>
</dbReference>
<evidence type="ECO:0000259" key="8">
    <source>
        <dbReference type="PROSITE" id="PS50011"/>
    </source>
</evidence>
<keyword evidence="4 9" id="KW-0418">Kinase</keyword>
<proteinExistence type="predicted"/>
<sequence>MGFLGETIRSIQCTGRVKERTNAPPQKAEGQTFEDHRDEYRFLAPVIQVEEPVRKPSREATLRFYKKITEDLKKRTYAKPEPFDPSSRLAVDFDELFATSCPKHAKSDASSSKRDEAQDADPAYIHKLLDWAEDKVSAPSQVAKPPEASSQPGLAGSPTLCHILLDAPILAPKVEPKTDITPSTSPEPPAYESPADYPEVKLTPPIVVALKPSDFHVLKLLGKGGQGTVLLVEHKVTGTVHALKMMAKYPEKLEDKENKAPADNNQGRDARRVEKIHKRIFEEQAIMRSLALSARETTSCFLDFEASFHDMAHYFFLTGYATRGDLWTEIERHKATGMSEGMILGYAAEIIHILTALHSFSIVHRDFKPDNILIDAQGHLLLADFGISRAFELPTDARPWVKEEPVPSLKLNAPVLVKHASGSSLVLSPPSPANARESVDSAMHHIPAAPTPANTEAPSTPGGEVRKEEQFRLQEERDAQARRERLRAEVEELNLRKLNLRKVVRAELAARHMTLNVCGTPGFVAPEVYRGPAYSYSADVWAAGVIIFKMAFGKLPFGLTKKMEMQDRVKQTCFSPLVFPDDGRRVVSPALKDLLSEMLEKDPTKRPQAGYFKIHPYFSTIDWDAIARREGSGPGINAHAAEKKTDKRIAMPKGAPYLPGEDPTPWMDWIAPTLRDKLAAHSAMARSTELHAQGESLCVASPSIPRSRSSRLLQRCKSVLKLSASQRSLNAGVEC</sequence>
<evidence type="ECO:0000313" key="10">
    <source>
        <dbReference type="Proteomes" id="UP000076727"/>
    </source>
</evidence>
<evidence type="ECO:0000256" key="5">
    <source>
        <dbReference type="ARBA" id="ARBA00022840"/>
    </source>
</evidence>
<name>A0A165RUC7_9APHY</name>
<feature type="coiled-coil region" evidence="6">
    <location>
        <begin position="476"/>
        <end position="503"/>
    </location>
</feature>
<dbReference type="Proteomes" id="UP000076727">
    <property type="component" value="Unassembled WGS sequence"/>
</dbReference>
<keyword evidence="3" id="KW-0547">Nucleotide-binding</keyword>
<evidence type="ECO:0000256" key="2">
    <source>
        <dbReference type="ARBA" id="ARBA00022679"/>
    </source>
</evidence>
<dbReference type="STRING" id="1314783.A0A165RUC7"/>
<dbReference type="Pfam" id="PF00069">
    <property type="entry name" value="Pkinase"/>
    <property type="match status" value="2"/>
</dbReference>
<keyword evidence="6" id="KW-0175">Coiled coil</keyword>
<keyword evidence="10" id="KW-1185">Reference proteome</keyword>
<organism evidence="9 10">
    <name type="scientific">Daedalea quercina L-15889</name>
    <dbReference type="NCBI Taxonomy" id="1314783"/>
    <lineage>
        <taxon>Eukaryota</taxon>
        <taxon>Fungi</taxon>
        <taxon>Dikarya</taxon>
        <taxon>Basidiomycota</taxon>
        <taxon>Agaricomycotina</taxon>
        <taxon>Agaricomycetes</taxon>
        <taxon>Polyporales</taxon>
        <taxon>Fomitopsis</taxon>
    </lineage>
</organism>
<keyword evidence="5" id="KW-0067">ATP-binding</keyword>
<feature type="region of interest" description="Disordered" evidence="7">
    <location>
        <begin position="15"/>
        <end position="35"/>
    </location>
</feature>
<keyword evidence="1" id="KW-0723">Serine/threonine-protein kinase</keyword>
<dbReference type="OrthoDB" id="68483at2759"/>
<dbReference type="SUPFAM" id="SSF56112">
    <property type="entry name" value="Protein kinase-like (PK-like)"/>
    <property type="match status" value="1"/>
</dbReference>
<dbReference type="InterPro" id="IPR000719">
    <property type="entry name" value="Prot_kinase_dom"/>
</dbReference>
<gene>
    <name evidence="9" type="ORF">DAEQUDRAFT_724541</name>
</gene>
<reference evidence="9 10" key="1">
    <citation type="journal article" date="2016" name="Mol. Biol. Evol.">
        <title>Comparative Genomics of Early-Diverging Mushroom-Forming Fungi Provides Insights into the Origins of Lignocellulose Decay Capabilities.</title>
        <authorList>
            <person name="Nagy L.G."/>
            <person name="Riley R."/>
            <person name="Tritt A."/>
            <person name="Adam C."/>
            <person name="Daum C."/>
            <person name="Floudas D."/>
            <person name="Sun H."/>
            <person name="Yadav J.S."/>
            <person name="Pangilinan J."/>
            <person name="Larsson K.H."/>
            <person name="Matsuura K."/>
            <person name="Barry K."/>
            <person name="Labutti K."/>
            <person name="Kuo R."/>
            <person name="Ohm R.A."/>
            <person name="Bhattacharya S.S."/>
            <person name="Shirouzu T."/>
            <person name="Yoshinaga Y."/>
            <person name="Martin F.M."/>
            <person name="Grigoriev I.V."/>
            <person name="Hibbett D.S."/>
        </authorList>
    </citation>
    <scope>NUCLEOTIDE SEQUENCE [LARGE SCALE GENOMIC DNA]</scope>
    <source>
        <strain evidence="9 10">L-15889</strain>
    </source>
</reference>
<dbReference type="AlphaFoldDB" id="A0A165RUC7"/>
<feature type="region of interest" description="Disordered" evidence="7">
    <location>
        <begin position="175"/>
        <end position="197"/>
    </location>
</feature>
<dbReference type="InterPro" id="IPR011009">
    <property type="entry name" value="Kinase-like_dom_sf"/>
</dbReference>
<evidence type="ECO:0000256" key="6">
    <source>
        <dbReference type="SAM" id="Coils"/>
    </source>
</evidence>
<dbReference type="PROSITE" id="PS50011">
    <property type="entry name" value="PROTEIN_KINASE_DOM"/>
    <property type="match status" value="1"/>
</dbReference>
<evidence type="ECO:0000256" key="7">
    <source>
        <dbReference type="SAM" id="MobiDB-lite"/>
    </source>
</evidence>
<dbReference type="InterPro" id="IPR008271">
    <property type="entry name" value="Ser/Thr_kinase_AS"/>
</dbReference>
<evidence type="ECO:0000256" key="4">
    <source>
        <dbReference type="ARBA" id="ARBA00022777"/>
    </source>
</evidence>
<evidence type="ECO:0000313" key="9">
    <source>
        <dbReference type="EMBL" id="KZT71168.1"/>
    </source>
</evidence>
<dbReference type="GO" id="GO:0005524">
    <property type="term" value="F:ATP binding"/>
    <property type="evidence" value="ECO:0007669"/>
    <property type="project" value="UniProtKB-KW"/>
</dbReference>
<protein>
    <submittedName>
        <fullName evidence="9">Kinase-like protein</fullName>
    </submittedName>
</protein>
<dbReference type="Gene3D" id="1.10.510.10">
    <property type="entry name" value="Transferase(Phosphotransferase) domain 1"/>
    <property type="match status" value="2"/>
</dbReference>
<evidence type="ECO:0000256" key="3">
    <source>
        <dbReference type="ARBA" id="ARBA00022741"/>
    </source>
</evidence>
<feature type="domain" description="Protein kinase" evidence="8">
    <location>
        <begin position="215"/>
        <end position="618"/>
    </location>
</feature>
<feature type="region of interest" description="Disordered" evidence="7">
    <location>
        <begin position="136"/>
        <end position="155"/>
    </location>
</feature>
<dbReference type="GO" id="GO:0004674">
    <property type="term" value="F:protein serine/threonine kinase activity"/>
    <property type="evidence" value="ECO:0007669"/>
    <property type="project" value="UniProtKB-KW"/>
</dbReference>
<dbReference type="EMBL" id="KV429047">
    <property type="protein sequence ID" value="KZT71168.1"/>
    <property type="molecule type" value="Genomic_DNA"/>
</dbReference>
<accession>A0A165RUC7</accession>
<dbReference type="PANTHER" id="PTHR24351">
    <property type="entry name" value="RIBOSOMAL PROTEIN S6 KINASE"/>
    <property type="match status" value="1"/>
</dbReference>
<dbReference type="SMART" id="SM00220">
    <property type="entry name" value="S_TKc"/>
    <property type="match status" value="1"/>
</dbReference>
<evidence type="ECO:0000256" key="1">
    <source>
        <dbReference type="ARBA" id="ARBA00022527"/>
    </source>
</evidence>
<keyword evidence="2" id="KW-0808">Transferase</keyword>
<dbReference type="Gene3D" id="3.30.200.20">
    <property type="entry name" value="Phosphorylase Kinase, domain 1"/>
    <property type="match status" value="1"/>
</dbReference>